<reference evidence="2" key="1">
    <citation type="journal article" date="2019" name="Int. J. Syst. Evol. Microbiol.">
        <title>The Global Catalogue of Microorganisms (GCM) 10K type strain sequencing project: providing services to taxonomists for standard genome sequencing and annotation.</title>
        <authorList>
            <consortium name="The Broad Institute Genomics Platform"/>
            <consortium name="The Broad Institute Genome Sequencing Center for Infectious Disease"/>
            <person name="Wu L."/>
            <person name="Ma J."/>
        </authorList>
    </citation>
    <scope>NUCLEOTIDE SEQUENCE [LARGE SCALE GENOMIC DNA]</scope>
    <source>
        <strain evidence="2">JCM 14545</strain>
    </source>
</reference>
<evidence type="ECO:0000313" key="2">
    <source>
        <dbReference type="Proteomes" id="UP001501116"/>
    </source>
</evidence>
<proteinExistence type="predicted"/>
<sequence>MPKVDRILANLPPTFRVRGAPSALRALAEAYGGELQTAENSLVAVMRAHWVDFADAGRREVADLARIGALYGLAPRQDESVEEFREHLKRYVRTFLDGTVTVRGILRVTAEALGLHIEDDALDEWWNRADPVLTTSTPLNTDAATAVLGSGAVERIGHDALPAVLLGTSDLTAGADLRATPVLRIAVDGRGAVPVDLTDGAANPAAVTGAEIVRVLDAEFGTGSASLVDGRLRLVSLSSGTAARLLVADGDEDAAGLVLGLRPRSYRGAAATRARVTGTADLSTPVDLTGSRYLRLAIDGTRLAEIDCAAGSADPAAAELDDIAGAIDEALGAAIATHDGRFLTLTSPGLGVAGRIEFLAPAAQNATARLFGPVPPLTIGAGARRAVLGGDRDLGTGVDLSGGSRLRLAVDGRPPVTVDIAGADPAATTPAEIVTSVNEALRADIASHDGQRITLASGSAGENGSLVVDEVDHDAAEPVLGLRPRRVAGSPPATAAFTGTADLSAGADLGARYLLGLTVDGGAQVEIDLRRGAADPRAVTVDELADAVNHALGAPADDPVATHDGAHLILVSRDPGAGGRILVHPLRRTSRRRFVTRARVTDDAAARVFGFTAGRATGVAPTAARMLGATDLSGGVDLSASNRLALTVDGETREILFAAPRPRATTPDEIVTGINGAFERVLASTDGHRITVTSRTAGVDSRVVVSPPRGRDALDQVGLKTGLVRGYTASGVCFTGTRDLSAGVDLPADATVRLAVDGGQAIDVVIGDGVTAGSRGLSQLVAAVNQVLAGQVAAHDGKHLLLSAGTRLEIAVPGTGTDATALVLGIAPPRTYQGSPATAASVTGGPLPAALGEENLLRLAVDGKPPVTVDLSRGAANTTAPTPSEMAAAVNAASTAIATAVPVSGGTALSLSSPSAGAESRLELRRTGADDAAPLIFGTAPRQVTGVAAKRAVLEGTADLRVPPDLSAGSVLRLAVDGGTPVAVDVAGVTSRATLAIEIVAAINAVLPGTAEVTEDDRIRVSSPTAGLDGAVELVPVRFLEVQEYPPSEEDVEVAVGHGTAIGIRNTGAAAVPGEVELVSAAGVAGPQVADPAAGWAVRVAEPIGAGGRLLLSVRPDGTVAATVIERSRARQVPASVTGTGPLVVRRGLNTWRFSECGAARFGSARFGHDRFAGGPCTEDAIFDLSRFGPATGLPRAVFAAERHPEPTGRLTVRWQAHLPGAFEVNLPSELDPRFGVVFGEGRFGGATPERFPGVVCEPRTDHDYLETRINGKGGSTLVVASMAKKVPIGWSPVALPFRAPARLTLGGRDAAARLYLSEPGLGGEFIVLTAFEPGVWGNEITVTGRASGPAVYDLEVRYPGGRFENARRVVAGPALPALADDLLQPVPGGVLLAKSAGVHAGVTRDATYRTQEKK</sequence>
<dbReference type="Proteomes" id="UP001501116">
    <property type="component" value="Unassembled WGS sequence"/>
</dbReference>
<evidence type="ECO:0000313" key="1">
    <source>
        <dbReference type="EMBL" id="GAA1954100.1"/>
    </source>
</evidence>
<comment type="caution">
    <text evidence="1">The sequence shown here is derived from an EMBL/GenBank/DDBJ whole genome shotgun (WGS) entry which is preliminary data.</text>
</comment>
<name>A0ABP5BXB1_9PSEU</name>
<dbReference type="EMBL" id="BAAANN010000008">
    <property type="protein sequence ID" value="GAA1954100.1"/>
    <property type="molecule type" value="Genomic_DNA"/>
</dbReference>
<accession>A0ABP5BXB1</accession>
<protein>
    <recommendedName>
        <fullName evidence="3">Phage baseplate assembly protein</fullName>
    </recommendedName>
</protein>
<evidence type="ECO:0008006" key="3">
    <source>
        <dbReference type="Google" id="ProtNLM"/>
    </source>
</evidence>
<dbReference type="RefSeq" id="WP_344416863.1">
    <property type="nucleotide sequence ID" value="NZ_BAAANN010000008.1"/>
</dbReference>
<organism evidence="1 2">
    <name type="scientific">Amycolatopsis minnesotensis</name>
    <dbReference type="NCBI Taxonomy" id="337894"/>
    <lineage>
        <taxon>Bacteria</taxon>
        <taxon>Bacillati</taxon>
        <taxon>Actinomycetota</taxon>
        <taxon>Actinomycetes</taxon>
        <taxon>Pseudonocardiales</taxon>
        <taxon>Pseudonocardiaceae</taxon>
        <taxon>Amycolatopsis</taxon>
    </lineage>
</organism>
<gene>
    <name evidence="1" type="ORF">GCM10009754_24310</name>
</gene>
<keyword evidence="2" id="KW-1185">Reference proteome</keyword>